<keyword evidence="9" id="KW-0238">DNA-binding</keyword>
<feature type="binding site" evidence="13">
    <location>
        <position position="57"/>
    </location>
    <ligand>
        <name>Zn(2+)</name>
        <dbReference type="ChEBI" id="CHEBI:29105"/>
    </ligand>
</feature>
<feature type="region of interest" description="Disordered" evidence="14">
    <location>
        <begin position="233"/>
        <end position="263"/>
    </location>
</feature>
<feature type="domain" description="C2H2-type" evidence="15">
    <location>
        <begin position="569"/>
        <end position="596"/>
    </location>
</feature>
<dbReference type="KEGG" id="dpo:117183183"/>
<evidence type="ECO:0000259" key="15">
    <source>
        <dbReference type="PROSITE" id="PS50157"/>
    </source>
</evidence>
<feature type="domain" description="C2H2-type" evidence="15">
    <location>
        <begin position="653"/>
        <end position="680"/>
    </location>
</feature>
<evidence type="ECO:0000313" key="18">
    <source>
        <dbReference type="RefSeq" id="XP_033232444.1"/>
    </source>
</evidence>
<comment type="function">
    <text evidence="1">May be involved in transcriptional regulation.</text>
</comment>
<feature type="compositionally biased region" description="Basic and acidic residues" evidence="14">
    <location>
        <begin position="367"/>
        <end position="378"/>
    </location>
</feature>
<comment type="subcellular location">
    <subcellularLocation>
        <location evidence="2">Nucleus</location>
    </subcellularLocation>
</comment>
<feature type="compositionally biased region" description="Basic and acidic residues" evidence="14">
    <location>
        <begin position="490"/>
        <end position="500"/>
    </location>
</feature>
<feature type="domain" description="C2H2-type" evidence="15">
    <location>
        <begin position="317"/>
        <end position="344"/>
    </location>
</feature>
<keyword evidence="6 12" id="KW-0863">Zinc-finger</keyword>
<feature type="domain" description="C2H2-type" evidence="15">
    <location>
        <begin position="625"/>
        <end position="652"/>
    </location>
</feature>
<feature type="compositionally biased region" description="Basic and acidic residues" evidence="14">
    <location>
        <begin position="241"/>
        <end position="260"/>
    </location>
</feature>
<feature type="domain" description="C2H2-type" evidence="15">
    <location>
        <begin position="597"/>
        <end position="624"/>
    </location>
</feature>
<feature type="compositionally biased region" description="Basic and acidic residues" evidence="14">
    <location>
        <begin position="713"/>
        <end position="722"/>
    </location>
</feature>
<comment type="similarity">
    <text evidence="3">Belongs to the krueppel C2H2-type zinc-finger protein family.</text>
</comment>
<dbReference type="SUPFAM" id="SSF57716">
    <property type="entry name" value="Glucocorticoid receptor-like (DNA-binding domain)"/>
    <property type="match status" value="1"/>
</dbReference>
<feature type="domain" description="C2H2-type" evidence="15">
    <location>
        <begin position="289"/>
        <end position="316"/>
    </location>
</feature>
<keyword evidence="8" id="KW-0805">Transcription regulation</keyword>
<reference evidence="18" key="2">
    <citation type="submission" date="2025-08" db="UniProtKB">
        <authorList>
            <consortium name="RefSeq"/>
        </authorList>
    </citation>
    <scope>IDENTIFICATION</scope>
    <source>
        <strain evidence="18">MV-25-SWS-2005</strain>
        <tissue evidence="18">Whole body</tissue>
    </source>
</reference>
<dbReference type="SMART" id="SM00355">
    <property type="entry name" value="ZnF_C2H2"/>
    <property type="match status" value="9"/>
</dbReference>
<evidence type="ECO:0000256" key="5">
    <source>
        <dbReference type="ARBA" id="ARBA00022737"/>
    </source>
</evidence>
<evidence type="ECO:0000256" key="8">
    <source>
        <dbReference type="ARBA" id="ARBA00023015"/>
    </source>
</evidence>
<feature type="region of interest" description="Disordered" evidence="14">
    <location>
        <begin position="490"/>
        <end position="516"/>
    </location>
</feature>
<dbReference type="InterPro" id="IPR036236">
    <property type="entry name" value="Znf_C2H2_sf"/>
</dbReference>
<evidence type="ECO:0000256" key="9">
    <source>
        <dbReference type="ARBA" id="ARBA00023125"/>
    </source>
</evidence>
<feature type="region of interest" description="Disordered" evidence="14">
    <location>
        <begin position="699"/>
        <end position="722"/>
    </location>
</feature>
<evidence type="ECO:0000256" key="11">
    <source>
        <dbReference type="ARBA" id="ARBA00023242"/>
    </source>
</evidence>
<keyword evidence="10" id="KW-0804">Transcription</keyword>
<feature type="region of interest" description="Disordered" evidence="14">
    <location>
        <begin position="334"/>
        <end position="381"/>
    </location>
</feature>
<dbReference type="PANTHER" id="PTHR24394">
    <property type="entry name" value="ZINC FINGER PROTEIN"/>
    <property type="match status" value="1"/>
</dbReference>
<keyword evidence="7 13" id="KW-0862">Zinc</keyword>
<dbReference type="FunFam" id="3.30.160.60:FF:000135">
    <property type="entry name" value="Zinc finger protein 358"/>
    <property type="match status" value="1"/>
</dbReference>
<dbReference type="FunFam" id="3.30.160.60:FF:000446">
    <property type="entry name" value="Zinc finger protein"/>
    <property type="match status" value="1"/>
</dbReference>
<dbReference type="Pfam" id="PF00096">
    <property type="entry name" value="zf-C2H2"/>
    <property type="match status" value="7"/>
</dbReference>
<dbReference type="InterPro" id="IPR013087">
    <property type="entry name" value="Znf_C2H2_type"/>
</dbReference>
<feature type="binding site" evidence="13">
    <location>
        <position position="60"/>
    </location>
    <ligand>
        <name>Zn(2+)</name>
        <dbReference type="ChEBI" id="CHEBI:29105"/>
    </ligand>
</feature>
<dbReference type="FunFam" id="3.30.160.60:FF:000097">
    <property type="entry name" value="Zinc finger protein"/>
    <property type="match status" value="1"/>
</dbReference>
<feature type="domain" description="C2H2-type" evidence="15">
    <location>
        <begin position="467"/>
        <end position="494"/>
    </location>
</feature>
<keyword evidence="4 13" id="KW-0479">Metal-binding</keyword>
<dbReference type="GO" id="GO:0005634">
    <property type="term" value="C:nucleus"/>
    <property type="evidence" value="ECO:0007669"/>
    <property type="project" value="UniProtKB-SubCell"/>
</dbReference>
<dbReference type="PROSITE" id="PS00028">
    <property type="entry name" value="ZINC_FINGER_C2H2_1"/>
    <property type="match status" value="9"/>
</dbReference>
<evidence type="ECO:0000256" key="3">
    <source>
        <dbReference type="ARBA" id="ARBA00006991"/>
    </source>
</evidence>
<dbReference type="PROSITE" id="PS51915">
    <property type="entry name" value="ZAD"/>
    <property type="match status" value="1"/>
</dbReference>
<keyword evidence="17" id="KW-1185">Reference proteome</keyword>
<dbReference type="PANTHER" id="PTHR24394:SF44">
    <property type="entry name" value="ZINC FINGER PROTEIN 271-LIKE"/>
    <property type="match status" value="1"/>
</dbReference>
<feature type="binding site" evidence="13">
    <location>
        <position position="5"/>
    </location>
    <ligand>
        <name>Zn(2+)</name>
        <dbReference type="ChEBI" id="CHEBI:29105"/>
    </ligand>
</feature>
<dbReference type="FunCoup" id="A0A6I8VNV5">
    <property type="interactions" value="56"/>
</dbReference>
<dbReference type="GO" id="GO:0003677">
    <property type="term" value="F:DNA binding"/>
    <property type="evidence" value="ECO:0007669"/>
    <property type="project" value="UniProtKB-KW"/>
</dbReference>
<keyword evidence="5" id="KW-0677">Repeat</keyword>
<dbReference type="AlphaFoldDB" id="A0A6I8VNV5"/>
<evidence type="ECO:0000259" key="16">
    <source>
        <dbReference type="PROSITE" id="PS51915"/>
    </source>
</evidence>
<name>A0A6I8VNV5_DROPS</name>
<protein>
    <submittedName>
        <fullName evidence="18">Oocyte zinc finger protein XlCOF28-like</fullName>
    </submittedName>
</protein>
<evidence type="ECO:0000256" key="10">
    <source>
        <dbReference type="ARBA" id="ARBA00023163"/>
    </source>
</evidence>
<dbReference type="Gene3D" id="3.30.160.60">
    <property type="entry name" value="Classic Zinc Finger"/>
    <property type="match status" value="7"/>
</dbReference>
<dbReference type="GO" id="GO:0000981">
    <property type="term" value="F:DNA-binding transcription factor activity, RNA polymerase II-specific"/>
    <property type="evidence" value="ECO:0007669"/>
    <property type="project" value="TreeGrafter"/>
</dbReference>
<reference evidence="17" key="1">
    <citation type="submission" date="2024-06" db="UniProtKB">
        <authorList>
            <consortium name="RefSeq"/>
        </authorList>
    </citation>
    <scope>NUCLEOTIDE SEQUENCE [LARGE SCALE GENOMIC DNA]</scope>
    <source>
        <strain evidence="17">MV2-25</strain>
    </source>
</reference>
<keyword evidence="11" id="KW-0539">Nucleus</keyword>
<evidence type="ECO:0000313" key="17">
    <source>
        <dbReference type="Proteomes" id="UP000001819"/>
    </source>
</evidence>
<dbReference type="FunFam" id="3.30.160.60:FF:000358">
    <property type="entry name" value="zinc finger protein 24"/>
    <property type="match status" value="1"/>
</dbReference>
<evidence type="ECO:0000256" key="7">
    <source>
        <dbReference type="ARBA" id="ARBA00022833"/>
    </source>
</evidence>
<dbReference type="Proteomes" id="UP000001819">
    <property type="component" value="Chromosome 2"/>
</dbReference>
<sequence length="722" mass="83809">MAKVCRVCLDDSVLLVDIFAEVCNLWELPENSPAYVISQFSPENSVGRGDSMPQLICHSCINGVQSAYRYKLKLDQGSENYQRFLKKTQQKRFHTVLSSVSENNETYTINISDKEENLIRANESHGIKAEHEIVLLPVKTEVVEHNAYDEAHMCINLQEDAPNFDIDIEEGTYTVRNPRWDYVDEQAGLKMSVSMDTPDIHKIEHVPELAQVAESKLNNLKLEHALRENEVHIRKNIQSNKENKRQESEKNNHPLEKEDSLETMEIRMSISTDTENQETDDRAKLVKPYECKWCGKVVSRSQNLRWHEMRHFGKFPFICDVCGKGFRTKYHLKRHTTSHKNNQTAEISKMKPLGKKSTYRSPSQKKKTLEDHNNDRLESISSRKIRSTAELPCPQCYKCFDSQFKLEYHIDKTCHKCPHCSRFYANERSLRRHQQEHIPLAAFEGPRSFSNMNELREPRVKHSDSLFKCQECNAVFIDILYLQIHSKEHAGEQGQLERSRGATLPRAKKQDDSDSKKSVLEMFSCHDANSRSKNPTMLKKLKLTEPDPAISSPTKKSCMTQSLPIKLENTCQQCGKKFTYKQALTRHMLVHTGERPFECTYCEKKYSRKVQLDEHTTIHTGDRPFECLVCEKKFIRKIHLAEHTRIHTGDRPYECLTCGKTFPRKYILLKHNRIHTGGHPSDCPKKKEKSFDDSYKLEIHEGKASNNNNMPEQRLDIKDEIA</sequence>
<dbReference type="SMART" id="SM00868">
    <property type="entry name" value="zf-AD"/>
    <property type="match status" value="1"/>
</dbReference>
<evidence type="ECO:0000256" key="13">
    <source>
        <dbReference type="PROSITE-ProRule" id="PRU01263"/>
    </source>
</evidence>
<evidence type="ECO:0000256" key="6">
    <source>
        <dbReference type="ARBA" id="ARBA00022771"/>
    </source>
</evidence>
<dbReference type="SUPFAM" id="SSF57667">
    <property type="entry name" value="beta-beta-alpha zinc fingers"/>
    <property type="match status" value="5"/>
</dbReference>
<feature type="binding site" evidence="13">
    <location>
        <position position="8"/>
    </location>
    <ligand>
        <name>Zn(2+)</name>
        <dbReference type="ChEBI" id="CHEBI:29105"/>
    </ligand>
</feature>
<feature type="domain" description="C2H2-type" evidence="15">
    <location>
        <begin position="415"/>
        <end position="437"/>
    </location>
</feature>
<dbReference type="InParanoid" id="A0A6I8VNV5"/>
<evidence type="ECO:0000256" key="2">
    <source>
        <dbReference type="ARBA" id="ARBA00004123"/>
    </source>
</evidence>
<evidence type="ECO:0000256" key="12">
    <source>
        <dbReference type="PROSITE-ProRule" id="PRU00042"/>
    </source>
</evidence>
<organism evidence="17 18">
    <name type="scientific">Drosophila pseudoobscura pseudoobscura</name>
    <name type="common">Fruit fly</name>
    <dbReference type="NCBI Taxonomy" id="46245"/>
    <lineage>
        <taxon>Eukaryota</taxon>
        <taxon>Metazoa</taxon>
        <taxon>Ecdysozoa</taxon>
        <taxon>Arthropoda</taxon>
        <taxon>Hexapoda</taxon>
        <taxon>Insecta</taxon>
        <taxon>Pterygota</taxon>
        <taxon>Neoptera</taxon>
        <taxon>Endopterygota</taxon>
        <taxon>Diptera</taxon>
        <taxon>Brachycera</taxon>
        <taxon>Muscomorpha</taxon>
        <taxon>Ephydroidea</taxon>
        <taxon>Drosophilidae</taxon>
        <taxon>Drosophila</taxon>
        <taxon>Sophophora</taxon>
    </lineage>
</organism>
<feature type="domain" description="ZAD" evidence="16">
    <location>
        <begin position="3"/>
        <end position="84"/>
    </location>
</feature>
<proteinExistence type="inferred from homology"/>
<evidence type="ECO:0000256" key="1">
    <source>
        <dbReference type="ARBA" id="ARBA00003767"/>
    </source>
</evidence>
<dbReference type="Pfam" id="PF07776">
    <property type="entry name" value="zf-AD"/>
    <property type="match status" value="1"/>
</dbReference>
<dbReference type="GO" id="GO:0008270">
    <property type="term" value="F:zinc ion binding"/>
    <property type="evidence" value="ECO:0007669"/>
    <property type="project" value="UniProtKB-UniRule"/>
</dbReference>
<dbReference type="FunFam" id="3.30.160.60:FF:001450">
    <property type="entry name" value="zinc finger protein 774"/>
    <property type="match status" value="1"/>
</dbReference>
<dbReference type="InterPro" id="IPR012934">
    <property type="entry name" value="Znf_AD"/>
</dbReference>
<feature type="compositionally biased region" description="Basic residues" evidence="14">
    <location>
        <begin position="352"/>
        <end position="366"/>
    </location>
</feature>
<accession>A0A6I8VNV5</accession>
<dbReference type="PROSITE" id="PS50157">
    <property type="entry name" value="ZINC_FINGER_C2H2_2"/>
    <property type="match status" value="8"/>
</dbReference>
<evidence type="ECO:0000256" key="14">
    <source>
        <dbReference type="SAM" id="MobiDB-lite"/>
    </source>
</evidence>
<dbReference type="RefSeq" id="XP_033232444.1">
    <property type="nucleotide sequence ID" value="XM_033376553.1"/>
</dbReference>
<gene>
    <name evidence="18" type="primary">LOC117183183</name>
</gene>
<evidence type="ECO:0000256" key="4">
    <source>
        <dbReference type="ARBA" id="ARBA00022723"/>
    </source>
</evidence>